<keyword evidence="6" id="KW-1185">Reference proteome</keyword>
<dbReference type="InterPro" id="IPR041522">
    <property type="entry name" value="CdaR_GGDEF"/>
</dbReference>
<sequence>MTATHPAPAACSVPAVRPAPAACSVPAVLPAPGASSAPVVLPAQDPLPPGAPSLPVQGTVLSLRDALALPSLAGARLVAGERGAGRAIRVVNIMEVPDIVRWMRGGEFLLTTAYPVRDDAEALTRLVPVLARRGLTGLGVKVGPYLPALPPALLDVCEEVNFPLVELPGDAMFNDILSEVLGTVLNRQALALERSRAIHERFTAVALGGGSYQELMNVLLELTGLAAAVRDEQGLVLASAGAPATERPPAAVRPVRHGAGPGGTVGLWAEPGHTPDPYQLVALEHATTIAATLAAQERALAVRAQRYRALLLTELVSHTPRDRAETLRRAAAMGWNLGVPRAAVLVETDDTREPGTPGGAELGTEERLLPLVRHAAGEGAIVWGGGSGLTLLVEPGASLDARCHALHAALTAARPGRRVVVAAGTVRADFTEFAESYAEAAETLSLGREVHGDDFVAGYEGLGVYRLLGRLPAEELRRLTHEALAPLLAYDEAHDGSLVDTLSAYLLHDRNKVATAARLHVHYNTLRYRLRQIDRLTGGLDRHPLSRLQTELAVHARRLLAARARG</sequence>
<dbReference type="InterPro" id="IPR042070">
    <property type="entry name" value="PucR_C-HTH_sf"/>
</dbReference>
<dbReference type="Proteomes" id="UP001183610">
    <property type="component" value="Unassembled WGS sequence"/>
</dbReference>
<protein>
    <submittedName>
        <fullName evidence="5">PucR family transcriptional regulator ligand-binding domain-containing protein</fullName>
    </submittedName>
</protein>
<dbReference type="PANTHER" id="PTHR33744">
    <property type="entry name" value="CARBOHYDRATE DIACID REGULATOR"/>
    <property type="match status" value="1"/>
</dbReference>
<evidence type="ECO:0000259" key="3">
    <source>
        <dbReference type="Pfam" id="PF13556"/>
    </source>
</evidence>
<dbReference type="InterPro" id="IPR025736">
    <property type="entry name" value="PucR_C-HTH_dom"/>
</dbReference>
<accession>A0ABU2R1G7</accession>
<dbReference type="Gene3D" id="1.10.10.2840">
    <property type="entry name" value="PucR C-terminal helix-turn-helix domain"/>
    <property type="match status" value="1"/>
</dbReference>
<feature type="domain" description="PucR C-terminal helix-turn-helix" evidence="3">
    <location>
        <begin position="498"/>
        <end position="556"/>
    </location>
</feature>
<dbReference type="PANTHER" id="PTHR33744:SF1">
    <property type="entry name" value="DNA-BINDING TRANSCRIPTIONAL ACTIVATOR ADER"/>
    <property type="match status" value="1"/>
</dbReference>
<dbReference type="InterPro" id="IPR012914">
    <property type="entry name" value="PucR_dom"/>
</dbReference>
<dbReference type="Pfam" id="PF07905">
    <property type="entry name" value="PucR"/>
    <property type="match status" value="1"/>
</dbReference>
<name>A0ABU2R1G7_9ACTN</name>
<feature type="domain" description="CdaR GGDEF-like" evidence="4">
    <location>
        <begin position="322"/>
        <end position="445"/>
    </location>
</feature>
<reference evidence="6" key="1">
    <citation type="submission" date="2023-07" db="EMBL/GenBank/DDBJ databases">
        <title>30 novel species of actinomycetes from the DSMZ collection.</title>
        <authorList>
            <person name="Nouioui I."/>
        </authorList>
    </citation>
    <scope>NUCLEOTIDE SEQUENCE [LARGE SCALE GENOMIC DNA]</scope>
    <source>
        <strain evidence="6">DSM 41979</strain>
    </source>
</reference>
<dbReference type="Pfam" id="PF17853">
    <property type="entry name" value="GGDEF_2"/>
    <property type="match status" value="1"/>
</dbReference>
<evidence type="ECO:0000259" key="2">
    <source>
        <dbReference type="Pfam" id="PF07905"/>
    </source>
</evidence>
<proteinExistence type="inferred from homology"/>
<evidence type="ECO:0000313" key="6">
    <source>
        <dbReference type="Proteomes" id="UP001183610"/>
    </source>
</evidence>
<organism evidence="5 6">
    <name type="scientific">Streptomyces evansiae</name>
    <dbReference type="NCBI Taxonomy" id="3075535"/>
    <lineage>
        <taxon>Bacteria</taxon>
        <taxon>Bacillati</taxon>
        <taxon>Actinomycetota</taxon>
        <taxon>Actinomycetes</taxon>
        <taxon>Kitasatosporales</taxon>
        <taxon>Streptomycetaceae</taxon>
        <taxon>Streptomyces</taxon>
    </lineage>
</organism>
<dbReference type="RefSeq" id="WP_010266931.1">
    <property type="nucleotide sequence ID" value="NZ_JAVRET010000028.1"/>
</dbReference>
<dbReference type="Pfam" id="PF13556">
    <property type="entry name" value="HTH_30"/>
    <property type="match status" value="1"/>
</dbReference>
<comment type="similarity">
    <text evidence="1">Belongs to the CdaR family.</text>
</comment>
<gene>
    <name evidence="5" type="ORF">RM698_14090</name>
</gene>
<feature type="domain" description="Purine catabolism PurC-like" evidence="2">
    <location>
        <begin position="65"/>
        <end position="182"/>
    </location>
</feature>
<dbReference type="InterPro" id="IPR051448">
    <property type="entry name" value="CdaR-like_regulators"/>
</dbReference>
<comment type="caution">
    <text evidence="5">The sequence shown here is derived from an EMBL/GenBank/DDBJ whole genome shotgun (WGS) entry which is preliminary data.</text>
</comment>
<evidence type="ECO:0000256" key="1">
    <source>
        <dbReference type="ARBA" id="ARBA00006754"/>
    </source>
</evidence>
<evidence type="ECO:0000313" key="5">
    <source>
        <dbReference type="EMBL" id="MDT0410182.1"/>
    </source>
</evidence>
<evidence type="ECO:0000259" key="4">
    <source>
        <dbReference type="Pfam" id="PF17853"/>
    </source>
</evidence>
<dbReference type="EMBL" id="JAVRET010000028">
    <property type="protein sequence ID" value="MDT0410182.1"/>
    <property type="molecule type" value="Genomic_DNA"/>
</dbReference>